<reference evidence="1 2" key="1">
    <citation type="journal article" date="2019" name="Sci. Rep.">
        <title>Orb-weaving spider Araneus ventricosus genome elucidates the spidroin gene catalogue.</title>
        <authorList>
            <person name="Kono N."/>
            <person name="Nakamura H."/>
            <person name="Ohtoshi R."/>
            <person name="Moran D.A.P."/>
            <person name="Shinohara A."/>
            <person name="Yoshida Y."/>
            <person name="Fujiwara M."/>
            <person name="Mori M."/>
            <person name="Tomita M."/>
            <person name="Arakawa K."/>
        </authorList>
    </citation>
    <scope>NUCLEOTIDE SEQUENCE [LARGE SCALE GENOMIC DNA]</scope>
</reference>
<dbReference type="AlphaFoldDB" id="A0A4Y2GYM1"/>
<sequence>MTGATVKGLTINLHISFAILETSFRTRGQMSRTTPGLVPTSPSFHNTPAEGHFARDCIHGRSSVEPGFEPGTLRLGLPLGHHRRQHISMERCRRLQTQLTELNQKYCSIP</sequence>
<dbReference type="EMBL" id="BGPR01001599">
    <property type="protein sequence ID" value="GBM57598.1"/>
    <property type="molecule type" value="Genomic_DNA"/>
</dbReference>
<protein>
    <submittedName>
        <fullName evidence="1">Uncharacterized protein</fullName>
    </submittedName>
</protein>
<organism evidence="1 2">
    <name type="scientific">Araneus ventricosus</name>
    <name type="common">Orbweaver spider</name>
    <name type="synonym">Epeira ventricosa</name>
    <dbReference type="NCBI Taxonomy" id="182803"/>
    <lineage>
        <taxon>Eukaryota</taxon>
        <taxon>Metazoa</taxon>
        <taxon>Ecdysozoa</taxon>
        <taxon>Arthropoda</taxon>
        <taxon>Chelicerata</taxon>
        <taxon>Arachnida</taxon>
        <taxon>Araneae</taxon>
        <taxon>Araneomorphae</taxon>
        <taxon>Entelegynae</taxon>
        <taxon>Araneoidea</taxon>
        <taxon>Araneidae</taxon>
        <taxon>Araneus</taxon>
    </lineage>
</organism>
<accession>A0A4Y2GYM1</accession>
<gene>
    <name evidence="1" type="ORF">AVEN_85460_1</name>
</gene>
<name>A0A4Y2GYM1_ARAVE</name>
<dbReference type="Proteomes" id="UP000499080">
    <property type="component" value="Unassembled WGS sequence"/>
</dbReference>
<evidence type="ECO:0000313" key="1">
    <source>
        <dbReference type="EMBL" id="GBM57598.1"/>
    </source>
</evidence>
<keyword evidence="2" id="KW-1185">Reference proteome</keyword>
<evidence type="ECO:0000313" key="2">
    <source>
        <dbReference type="Proteomes" id="UP000499080"/>
    </source>
</evidence>
<comment type="caution">
    <text evidence="1">The sequence shown here is derived from an EMBL/GenBank/DDBJ whole genome shotgun (WGS) entry which is preliminary data.</text>
</comment>
<proteinExistence type="predicted"/>